<evidence type="ECO:0000313" key="3">
    <source>
        <dbReference type="Proteomes" id="UP000238479"/>
    </source>
</evidence>
<dbReference type="Gramene" id="PRQ17601">
    <property type="protein sequence ID" value="PRQ17601"/>
    <property type="gene ID" value="RchiOBHm_Chr7g0196761"/>
</dbReference>
<dbReference type="AlphaFoldDB" id="A0A2P6P6N8"/>
<dbReference type="GO" id="GO:0004672">
    <property type="term" value="F:protein kinase activity"/>
    <property type="evidence" value="ECO:0007669"/>
    <property type="project" value="InterPro"/>
</dbReference>
<dbReference type="Pfam" id="PF00069">
    <property type="entry name" value="Pkinase"/>
    <property type="match status" value="1"/>
</dbReference>
<evidence type="ECO:0000313" key="2">
    <source>
        <dbReference type="EMBL" id="PRQ17601.1"/>
    </source>
</evidence>
<accession>A0A2P6P6N8</accession>
<dbReference type="PANTHER" id="PTHR24347">
    <property type="entry name" value="SERINE/THREONINE-PROTEIN KINASE"/>
    <property type="match status" value="1"/>
</dbReference>
<gene>
    <name evidence="2" type="ORF">RchiOBHm_Chr7g0196761</name>
</gene>
<dbReference type="PROSITE" id="PS50011">
    <property type="entry name" value="PROTEIN_KINASE_DOM"/>
    <property type="match status" value="1"/>
</dbReference>
<comment type="caution">
    <text evidence="2">The sequence shown here is derived from an EMBL/GenBank/DDBJ whole genome shotgun (WGS) entry which is preliminary data.</text>
</comment>
<dbReference type="InterPro" id="IPR011009">
    <property type="entry name" value="Kinase-like_dom_sf"/>
</dbReference>
<dbReference type="SUPFAM" id="SSF56112">
    <property type="entry name" value="Protein kinase-like (PK-like)"/>
    <property type="match status" value="1"/>
</dbReference>
<reference evidence="2 3" key="1">
    <citation type="journal article" date="2018" name="Nat. Genet.">
        <title>The Rosa genome provides new insights in the design of modern roses.</title>
        <authorList>
            <person name="Bendahmane M."/>
        </authorList>
    </citation>
    <scope>NUCLEOTIDE SEQUENCE [LARGE SCALE GENOMIC DNA]</scope>
    <source>
        <strain evidence="3">cv. Old Blush</strain>
    </source>
</reference>
<protein>
    <recommendedName>
        <fullName evidence="1">Protein kinase domain-containing protein</fullName>
    </recommendedName>
</protein>
<dbReference type="Proteomes" id="UP000238479">
    <property type="component" value="Chromosome 7"/>
</dbReference>
<dbReference type="OMA" id="DKNMARE"/>
<dbReference type="STRING" id="74649.A0A2P6P6N8"/>
<keyword evidence="3" id="KW-1185">Reference proteome</keyword>
<dbReference type="EMBL" id="PDCK01000045">
    <property type="protein sequence ID" value="PRQ17601.1"/>
    <property type="molecule type" value="Genomic_DNA"/>
</dbReference>
<dbReference type="Gene3D" id="3.30.200.20">
    <property type="entry name" value="Phosphorylase Kinase, domain 1"/>
    <property type="match status" value="1"/>
</dbReference>
<keyword evidence="2" id="KW-0808">Transferase</keyword>
<organism evidence="2 3">
    <name type="scientific">Rosa chinensis</name>
    <name type="common">China rose</name>
    <dbReference type="NCBI Taxonomy" id="74649"/>
    <lineage>
        <taxon>Eukaryota</taxon>
        <taxon>Viridiplantae</taxon>
        <taxon>Streptophyta</taxon>
        <taxon>Embryophyta</taxon>
        <taxon>Tracheophyta</taxon>
        <taxon>Spermatophyta</taxon>
        <taxon>Magnoliopsida</taxon>
        <taxon>eudicotyledons</taxon>
        <taxon>Gunneridae</taxon>
        <taxon>Pentapetalae</taxon>
        <taxon>rosids</taxon>
        <taxon>fabids</taxon>
        <taxon>Rosales</taxon>
        <taxon>Rosaceae</taxon>
        <taxon>Rosoideae</taxon>
        <taxon>Rosoideae incertae sedis</taxon>
        <taxon>Rosa</taxon>
    </lineage>
</organism>
<dbReference type="InterPro" id="IPR000719">
    <property type="entry name" value="Prot_kinase_dom"/>
</dbReference>
<proteinExistence type="predicted"/>
<dbReference type="GO" id="GO:0005524">
    <property type="term" value="F:ATP binding"/>
    <property type="evidence" value="ECO:0007669"/>
    <property type="project" value="InterPro"/>
</dbReference>
<sequence length="66" mass="7630">MRNLEIDENVQRGIMNHRSLKHPNIVEFKEVLLTPTHQGIVMEYAEGGELYERICKAGKFSEDDAK</sequence>
<name>A0A2P6P6N8_ROSCH</name>
<evidence type="ECO:0000259" key="1">
    <source>
        <dbReference type="PROSITE" id="PS50011"/>
    </source>
</evidence>
<feature type="domain" description="Protein kinase" evidence="1">
    <location>
        <begin position="1"/>
        <end position="66"/>
    </location>
</feature>